<dbReference type="RefSeq" id="WP_141888891.1">
    <property type="nucleotide sequence ID" value="NZ_BAAAUY010000018.1"/>
</dbReference>
<dbReference type="Pfam" id="PF07853">
    <property type="entry name" value="DUF1648"/>
    <property type="match status" value="1"/>
</dbReference>
<organism evidence="3 4">
    <name type="scientific">Leucobacter komagatae</name>
    <dbReference type="NCBI Taxonomy" id="55969"/>
    <lineage>
        <taxon>Bacteria</taxon>
        <taxon>Bacillati</taxon>
        <taxon>Actinomycetota</taxon>
        <taxon>Actinomycetes</taxon>
        <taxon>Micrococcales</taxon>
        <taxon>Microbacteriaceae</taxon>
        <taxon>Leucobacter</taxon>
    </lineage>
</organism>
<name>A0A542XYH5_9MICO</name>
<feature type="transmembrane region" description="Helical" evidence="1">
    <location>
        <begin position="57"/>
        <end position="78"/>
    </location>
</feature>
<comment type="caution">
    <text evidence="3">The sequence shown here is derived from an EMBL/GenBank/DDBJ whole genome shotgun (WGS) entry which is preliminary data.</text>
</comment>
<protein>
    <submittedName>
        <fullName evidence="3">Uncharacterized protein DUF1648</fullName>
    </submittedName>
</protein>
<keyword evidence="1" id="KW-0472">Membrane</keyword>
<dbReference type="InterPro" id="IPR012867">
    <property type="entry name" value="DUF1648"/>
</dbReference>
<keyword evidence="1" id="KW-0812">Transmembrane</keyword>
<feature type="transmembrane region" description="Helical" evidence="1">
    <location>
        <begin position="139"/>
        <end position="159"/>
    </location>
</feature>
<proteinExistence type="predicted"/>
<feature type="transmembrane region" description="Helical" evidence="1">
    <location>
        <begin position="197"/>
        <end position="216"/>
    </location>
</feature>
<evidence type="ECO:0000313" key="3">
    <source>
        <dbReference type="EMBL" id="TQL40793.1"/>
    </source>
</evidence>
<evidence type="ECO:0000256" key="1">
    <source>
        <dbReference type="SAM" id="Phobius"/>
    </source>
</evidence>
<feature type="transmembrane region" description="Helical" evidence="1">
    <location>
        <begin position="222"/>
        <end position="245"/>
    </location>
</feature>
<evidence type="ECO:0000259" key="2">
    <source>
        <dbReference type="Pfam" id="PF07853"/>
    </source>
</evidence>
<feature type="transmembrane region" description="Helical" evidence="1">
    <location>
        <begin position="16"/>
        <end position="37"/>
    </location>
</feature>
<dbReference type="Proteomes" id="UP000319094">
    <property type="component" value="Unassembled WGS sequence"/>
</dbReference>
<keyword evidence="1" id="KW-1133">Transmembrane helix</keyword>
<feature type="transmembrane region" description="Helical" evidence="1">
    <location>
        <begin position="106"/>
        <end position="127"/>
    </location>
</feature>
<dbReference type="OrthoDB" id="3178004at2"/>
<evidence type="ECO:0000313" key="4">
    <source>
        <dbReference type="Proteomes" id="UP000319094"/>
    </source>
</evidence>
<gene>
    <name evidence="3" type="ORF">FB468_3317</name>
</gene>
<sequence length="350" mass="36385">MTHTAQLGRAKRAARTVGLIVPGIVLVASVAVQLIWLPRMPDPAATHWGPSGLPDGFGAPWSNLVLFAVLGLVTLFLPQLQLLQQRGMAPATGAGTWASANRWLPAFALGLVVSLQTNALGVALTQLDAADARETGSTLGWLIGGWVAGAVAGIVGYLLQPRVRIDPETGAPTAQALPLGEAERAAWVGEIRPSRGVAWGLAVVNVLIAAMTAWMFTVEPLAGWISLGVFALVAVSTGMCMWFSVRIGPAGFEARSRFGWPVFRVPAADVADVVTARIEPLGEFGGWGLRFAGGRTGIVPRGGEGIVITRRSGRVLVVTVDGAEDAAAVLAEATAKAAEQAAEPIEGDSQ</sequence>
<dbReference type="EMBL" id="VFON01000002">
    <property type="protein sequence ID" value="TQL40793.1"/>
    <property type="molecule type" value="Genomic_DNA"/>
</dbReference>
<keyword evidence="4" id="KW-1185">Reference proteome</keyword>
<dbReference type="AlphaFoldDB" id="A0A542XYH5"/>
<reference evidence="3 4" key="1">
    <citation type="submission" date="2019-06" db="EMBL/GenBank/DDBJ databases">
        <title>Sequencing the genomes of 1000 actinobacteria strains.</title>
        <authorList>
            <person name="Klenk H.-P."/>
        </authorList>
    </citation>
    <scope>NUCLEOTIDE SEQUENCE [LARGE SCALE GENOMIC DNA]</scope>
    <source>
        <strain evidence="3 4">DSM 8803</strain>
    </source>
</reference>
<feature type="domain" description="DUF1648" evidence="2">
    <location>
        <begin position="24"/>
        <end position="71"/>
    </location>
</feature>
<accession>A0A542XYH5</accession>